<evidence type="ECO:0000256" key="19">
    <source>
        <dbReference type="SAM" id="MobiDB-lite"/>
    </source>
</evidence>
<keyword evidence="16" id="KW-0460">Magnesium</keyword>
<dbReference type="InterPro" id="IPR036179">
    <property type="entry name" value="Ig-like_dom_sf"/>
</dbReference>
<dbReference type="InterPro" id="IPR038178">
    <property type="entry name" value="Kringle_sf"/>
</dbReference>
<evidence type="ECO:0000256" key="6">
    <source>
        <dbReference type="ARBA" id="ARBA00022840"/>
    </source>
</evidence>
<dbReference type="Proteomes" id="UP000594262">
    <property type="component" value="Unplaced"/>
</dbReference>
<dbReference type="Gene3D" id="1.10.510.10">
    <property type="entry name" value="Transferase(Phosphotransferase) domain 1"/>
    <property type="match status" value="1"/>
</dbReference>
<comment type="subcellular location">
    <subcellularLocation>
        <location evidence="1">Membrane</location>
        <topology evidence="1">Single-pass type I membrane protein</topology>
    </subcellularLocation>
</comment>
<feature type="domain" description="Protein kinase" evidence="22">
    <location>
        <begin position="767"/>
        <end position="1025"/>
    </location>
</feature>
<dbReference type="PANTHER" id="PTHR24416:SF623">
    <property type="entry name" value="PROTEIN KINASE DOMAIN-CONTAINING PROTEIN"/>
    <property type="match status" value="1"/>
</dbReference>
<feature type="binding site" evidence="15">
    <location>
        <position position="896"/>
    </location>
    <ligand>
        <name>ATP</name>
        <dbReference type="ChEBI" id="CHEBI:30616"/>
    </ligand>
</feature>
<keyword evidence="2" id="KW-0597">Phosphoprotein</keyword>
<dbReference type="InterPro" id="IPR017441">
    <property type="entry name" value="Protein_kinase_ATP_BS"/>
</dbReference>
<feature type="domain" description="Kringle" evidence="24">
    <location>
        <begin position="573"/>
        <end position="640"/>
    </location>
</feature>
<evidence type="ECO:0000259" key="25">
    <source>
        <dbReference type="PROSITE" id="PS50835"/>
    </source>
</evidence>
<keyword evidence="10" id="KW-0675">Receptor</keyword>
<dbReference type="AlphaFoldDB" id="A0A7M5XEZ7"/>
<dbReference type="InterPro" id="IPR018056">
    <property type="entry name" value="Kringle_CS"/>
</dbReference>
<keyword evidence="4 20" id="KW-0812">Transmembrane</keyword>
<keyword evidence="3 17" id="KW-0420">Kringle</keyword>
<feature type="signal peptide" evidence="21">
    <location>
        <begin position="1"/>
        <end position="33"/>
    </location>
</feature>
<keyword evidence="21" id="KW-0732">Signal</keyword>
<keyword evidence="9" id="KW-1015">Disulfide bond</keyword>
<keyword evidence="16" id="KW-0479">Metal-binding</keyword>
<organism evidence="26 27">
    <name type="scientific">Clytia hemisphaerica</name>
    <dbReference type="NCBI Taxonomy" id="252671"/>
    <lineage>
        <taxon>Eukaryota</taxon>
        <taxon>Metazoa</taxon>
        <taxon>Cnidaria</taxon>
        <taxon>Hydrozoa</taxon>
        <taxon>Hydroidolina</taxon>
        <taxon>Leptothecata</taxon>
        <taxon>Obeliida</taxon>
        <taxon>Clytiidae</taxon>
        <taxon>Clytia</taxon>
    </lineage>
</organism>
<feature type="compositionally biased region" description="Basic and acidic residues" evidence="19">
    <location>
        <begin position="309"/>
        <end position="323"/>
    </location>
</feature>
<evidence type="ECO:0000256" key="9">
    <source>
        <dbReference type="ARBA" id="ARBA00023157"/>
    </source>
</evidence>
<dbReference type="InterPro" id="IPR000001">
    <property type="entry name" value="Kringle"/>
</dbReference>
<evidence type="ECO:0000256" key="7">
    <source>
        <dbReference type="ARBA" id="ARBA00022989"/>
    </source>
</evidence>
<evidence type="ECO:0000313" key="26">
    <source>
        <dbReference type="EnsemblMetazoa" id="CLYHEMP021895.1"/>
    </source>
</evidence>
<dbReference type="InterPro" id="IPR036790">
    <property type="entry name" value="Frizzled_dom_sf"/>
</dbReference>
<evidence type="ECO:0000256" key="13">
    <source>
        <dbReference type="ARBA" id="ARBA00051243"/>
    </source>
</evidence>
<feature type="domain" description="FZ" evidence="23">
    <location>
        <begin position="47"/>
        <end position="182"/>
    </location>
</feature>
<dbReference type="InterPro" id="IPR007110">
    <property type="entry name" value="Ig-like_dom"/>
</dbReference>
<dbReference type="SUPFAM" id="SSF57440">
    <property type="entry name" value="Kringle-like"/>
    <property type="match status" value="2"/>
</dbReference>
<evidence type="ECO:0000259" key="23">
    <source>
        <dbReference type="PROSITE" id="PS50038"/>
    </source>
</evidence>
<feature type="active site" description="Proton acceptor" evidence="14">
    <location>
        <position position="892"/>
    </location>
</feature>
<dbReference type="OrthoDB" id="2431000at2759"/>
<sequence length="1036" mass="120013">MKHKLCLTIPFETTGLWVFHLLIIAQCMMVVTSSSTTYDNNHLDNENIEGTCQLYNGTNSECGEYLAGQYVWIRKSRPLKRSEKKLKRWFRRSRQSGEISRECWPHAKALTCRLFYPRCDARLTGPDVKSLCTKDCKYARQMCDGEYRRALHSKYYQEFIPLCDDSNMFGDSASNMNLCEKLPTYNPDKGPVIFAESQKHTRRSSGERATLKCSFGIRNFFWDKKNKAMIREGTWLRNNRRVSANRRFSIKTKAKAKARLFMFLEIKQSMVKDQGEYHCEITFANQTIQSSAKLTVKPGRVVQSVIHPTNKDEGTNKANKEEKDKEEDEEITNKIREIQTEKKVENGKCSQYKGNICSTYLGQTVIFERDHQPMKLLNQQLENVIKILKRTKKLSKRCEEFGQAVLCYHTYPTCKPQGLFYTESLCKKDCLAFTNEYCRDELKLLQGDRGDKVTMDMLIPDCNKLREDSNDCIPITKNDVSLGSASTPAQNQLHNMVDKDDNCYDQDSKKNYFGTMSMSHDGKFCDKWNQYPGYEIITHDYCRNFNDEKPWCFSGRKKVYCAIKPCNIVNIPKCFTGKGKEYRGKIAVSSSGRKCLQWNEVTPRYANVYHSYCRNFIGDMDAPWCYVDQRIREVCAVPRCNDFQTSEKHTNKLVTYVVPFIVGMTVLLFSFFLFAFYWKNKKLLQQKNQEVVDLRDTNQRMIDDIDIQKTNTLSTSASYEFKKDIQLSTSPPSTEFTFVSPSTPPLELRQQPKRYKKNVPEVKEACFSNLIKIGDGKMGQLWQGQYKQPRDHKTIDVIVRKLRTDTRTCVISEFRNQMNSLRALKHPNIEQIVCVSLMSEVPFMAFDGRHKTDLKAYIFDNEKVSPALLLNFLNQISTGLEYIHQHKILHKDLAARNCFVTDEGVVYISKSGLGMYRYPNDYLNLSGQGLSPVRWLSPETLNSGIYRMSTDVYMFGVLVWELFSSGERPYDEYTDNDAIHEIINENRLICPGTCPAQIWNIVEQCWVVPGCQRPSSAWIRRNLRVLTSELNTNPVA</sequence>
<evidence type="ECO:0000256" key="4">
    <source>
        <dbReference type="ARBA" id="ARBA00022692"/>
    </source>
</evidence>
<feature type="binding site" evidence="18">
    <location>
        <position position="801"/>
    </location>
    <ligand>
        <name>ATP</name>
        <dbReference type="ChEBI" id="CHEBI:30616"/>
    </ligand>
</feature>
<evidence type="ECO:0000256" key="12">
    <source>
        <dbReference type="ARBA" id="ARBA00023319"/>
    </source>
</evidence>
<dbReference type="SMART" id="SM00409">
    <property type="entry name" value="IG"/>
    <property type="match status" value="1"/>
</dbReference>
<dbReference type="InterPro" id="IPR020067">
    <property type="entry name" value="Frizzled_dom"/>
</dbReference>
<evidence type="ECO:0000256" key="5">
    <source>
        <dbReference type="ARBA" id="ARBA00022741"/>
    </source>
</evidence>
<keyword evidence="8 20" id="KW-0472">Membrane</keyword>
<keyword evidence="5 15" id="KW-0547">Nucleotide-binding</keyword>
<dbReference type="PROSITE" id="PS50835">
    <property type="entry name" value="IG_LIKE"/>
    <property type="match status" value="1"/>
</dbReference>
<dbReference type="PROSITE" id="PS50070">
    <property type="entry name" value="KRINGLE_2"/>
    <property type="match status" value="2"/>
</dbReference>
<evidence type="ECO:0000256" key="15">
    <source>
        <dbReference type="PIRSR" id="PIRSR000615-2"/>
    </source>
</evidence>
<dbReference type="SMART" id="SM00130">
    <property type="entry name" value="KR"/>
    <property type="match status" value="2"/>
</dbReference>
<dbReference type="PROSITE" id="PS50038">
    <property type="entry name" value="FZ"/>
    <property type="match status" value="2"/>
</dbReference>
<dbReference type="GeneID" id="136805583"/>
<dbReference type="InterPro" id="IPR011009">
    <property type="entry name" value="Kinase-like_dom_sf"/>
</dbReference>
<feature type="domain" description="FZ" evidence="23">
    <location>
        <begin position="344"/>
        <end position="475"/>
    </location>
</feature>
<dbReference type="PROSITE" id="PS00109">
    <property type="entry name" value="PROTEIN_KINASE_TYR"/>
    <property type="match status" value="1"/>
</dbReference>
<evidence type="ECO:0000256" key="11">
    <source>
        <dbReference type="ARBA" id="ARBA00023180"/>
    </source>
</evidence>
<dbReference type="GO" id="GO:0043235">
    <property type="term" value="C:receptor complex"/>
    <property type="evidence" value="ECO:0007669"/>
    <property type="project" value="TreeGrafter"/>
</dbReference>
<keyword evidence="6 15" id="KW-0067">ATP-binding</keyword>
<feature type="binding site" evidence="16">
    <location>
        <position position="897"/>
    </location>
    <ligand>
        <name>Mg(2+)</name>
        <dbReference type="ChEBI" id="CHEBI:18420"/>
    </ligand>
</feature>
<proteinExistence type="predicted"/>
<dbReference type="InterPro" id="IPR001245">
    <property type="entry name" value="Ser-Thr/Tyr_kinase_cat_dom"/>
</dbReference>
<feature type="domain" description="Ig-like" evidence="25">
    <location>
        <begin position="191"/>
        <end position="295"/>
    </location>
</feature>
<evidence type="ECO:0000256" key="2">
    <source>
        <dbReference type="ARBA" id="ARBA00022553"/>
    </source>
</evidence>
<dbReference type="InterPro" id="IPR013783">
    <property type="entry name" value="Ig-like_fold"/>
</dbReference>
<dbReference type="Gene3D" id="2.40.20.10">
    <property type="entry name" value="Plasminogen Kringle 4"/>
    <property type="match status" value="2"/>
</dbReference>
<evidence type="ECO:0000259" key="22">
    <source>
        <dbReference type="PROSITE" id="PS50011"/>
    </source>
</evidence>
<dbReference type="PRINTS" id="PR00018">
    <property type="entry name" value="KRINGLE"/>
</dbReference>
<evidence type="ECO:0000256" key="21">
    <source>
        <dbReference type="SAM" id="SignalP"/>
    </source>
</evidence>
<comment type="caution">
    <text evidence="17">Lacks conserved residue(s) required for the propagation of feature annotation.</text>
</comment>
<dbReference type="PIRSF" id="PIRSF000615">
    <property type="entry name" value="TyrPK_CSF1-R"/>
    <property type="match status" value="1"/>
</dbReference>
<dbReference type="GO" id="GO:0004714">
    <property type="term" value="F:transmembrane receptor protein tyrosine kinase activity"/>
    <property type="evidence" value="ECO:0007669"/>
    <property type="project" value="UniProtKB-EC"/>
</dbReference>
<dbReference type="PANTHER" id="PTHR24416">
    <property type="entry name" value="TYROSINE-PROTEIN KINASE RECEPTOR"/>
    <property type="match status" value="1"/>
</dbReference>
<dbReference type="GO" id="GO:0046872">
    <property type="term" value="F:metal ion binding"/>
    <property type="evidence" value="ECO:0007669"/>
    <property type="project" value="UniProtKB-KW"/>
</dbReference>
<name>A0A7M5XEZ7_9CNID</name>
<dbReference type="InterPro" id="IPR000719">
    <property type="entry name" value="Prot_kinase_dom"/>
</dbReference>
<dbReference type="GO" id="GO:0005886">
    <property type="term" value="C:plasma membrane"/>
    <property type="evidence" value="ECO:0007669"/>
    <property type="project" value="TreeGrafter"/>
</dbReference>
<evidence type="ECO:0000259" key="24">
    <source>
        <dbReference type="PROSITE" id="PS50070"/>
    </source>
</evidence>
<dbReference type="Gene3D" id="2.60.40.10">
    <property type="entry name" value="Immunoglobulins"/>
    <property type="match status" value="1"/>
</dbReference>
<feature type="chain" id="PRO_5029856375" description="Receptor protein-tyrosine kinase" evidence="21">
    <location>
        <begin position="34"/>
        <end position="1036"/>
    </location>
</feature>
<dbReference type="GO" id="GO:0007169">
    <property type="term" value="P:cell surface receptor protein tyrosine kinase signaling pathway"/>
    <property type="evidence" value="ECO:0007669"/>
    <property type="project" value="TreeGrafter"/>
</dbReference>
<evidence type="ECO:0000256" key="8">
    <source>
        <dbReference type="ARBA" id="ARBA00023136"/>
    </source>
</evidence>
<dbReference type="Pfam" id="PF07714">
    <property type="entry name" value="PK_Tyr_Ser-Thr"/>
    <property type="match status" value="1"/>
</dbReference>
<dbReference type="PROSITE" id="PS50011">
    <property type="entry name" value="PROTEIN_KINASE_DOM"/>
    <property type="match status" value="1"/>
</dbReference>
<keyword evidence="7 20" id="KW-1133">Transmembrane helix</keyword>
<evidence type="ECO:0000256" key="20">
    <source>
        <dbReference type="SAM" id="Phobius"/>
    </source>
</evidence>
<evidence type="ECO:0008006" key="28">
    <source>
        <dbReference type="Google" id="ProtNLM"/>
    </source>
</evidence>
<dbReference type="SUPFAM" id="SSF56112">
    <property type="entry name" value="Protein kinase-like (PK-like)"/>
    <property type="match status" value="1"/>
</dbReference>
<dbReference type="Gene3D" id="1.10.2000.10">
    <property type="entry name" value="Frizzled cysteine-rich domain"/>
    <property type="match status" value="2"/>
</dbReference>
<reference evidence="26" key="1">
    <citation type="submission" date="2021-01" db="UniProtKB">
        <authorList>
            <consortium name="EnsemblMetazoa"/>
        </authorList>
    </citation>
    <scope>IDENTIFICATION</scope>
</reference>
<evidence type="ECO:0000313" key="27">
    <source>
        <dbReference type="Proteomes" id="UP000594262"/>
    </source>
</evidence>
<keyword evidence="27" id="KW-1185">Reference proteome</keyword>
<evidence type="ECO:0000256" key="16">
    <source>
        <dbReference type="PIRSR" id="PIRSR000615-3"/>
    </source>
</evidence>
<dbReference type="GO" id="GO:0005524">
    <property type="term" value="F:ATP binding"/>
    <property type="evidence" value="ECO:0007669"/>
    <property type="project" value="UniProtKB-UniRule"/>
</dbReference>
<dbReference type="GO" id="GO:0045202">
    <property type="term" value="C:synapse"/>
    <property type="evidence" value="ECO:0007669"/>
    <property type="project" value="UniProtKB-SubCell"/>
</dbReference>
<dbReference type="InterPro" id="IPR013806">
    <property type="entry name" value="Kringle-like"/>
</dbReference>
<evidence type="ECO:0000256" key="3">
    <source>
        <dbReference type="ARBA" id="ARBA00022572"/>
    </source>
</evidence>
<accession>A0A7M5XEZ7</accession>
<evidence type="ECO:0000256" key="10">
    <source>
        <dbReference type="ARBA" id="ARBA00023170"/>
    </source>
</evidence>
<evidence type="ECO:0000256" key="14">
    <source>
        <dbReference type="PIRSR" id="PIRSR000615-1"/>
    </source>
</evidence>
<dbReference type="RefSeq" id="XP_066918248.1">
    <property type="nucleotide sequence ID" value="XM_067062147.1"/>
</dbReference>
<feature type="region of interest" description="Disordered" evidence="19">
    <location>
        <begin position="306"/>
        <end position="331"/>
    </location>
</feature>
<dbReference type="CDD" id="cd00108">
    <property type="entry name" value="KR"/>
    <property type="match status" value="1"/>
</dbReference>
<keyword evidence="12" id="KW-0393">Immunoglobulin domain</keyword>
<feature type="domain" description="Kringle" evidence="24">
    <location>
        <begin position="510"/>
        <end position="574"/>
    </location>
</feature>
<dbReference type="PROSITE" id="PS00021">
    <property type="entry name" value="KRINGLE_1"/>
    <property type="match status" value="1"/>
</dbReference>
<dbReference type="SUPFAM" id="SSF48726">
    <property type="entry name" value="Immunoglobulin"/>
    <property type="match status" value="1"/>
</dbReference>
<dbReference type="EnsemblMetazoa" id="CLYHEMT021895.1">
    <property type="protein sequence ID" value="CLYHEMP021895.1"/>
    <property type="gene ID" value="CLYHEMG021895"/>
</dbReference>
<dbReference type="InterPro" id="IPR050122">
    <property type="entry name" value="RTK"/>
</dbReference>
<evidence type="ECO:0000256" key="17">
    <source>
        <dbReference type="PROSITE-ProRule" id="PRU00121"/>
    </source>
</evidence>
<dbReference type="PRINTS" id="PR00109">
    <property type="entry name" value="TYRKINASE"/>
</dbReference>
<dbReference type="Pfam" id="PF00051">
    <property type="entry name" value="Kringle"/>
    <property type="match status" value="1"/>
</dbReference>
<dbReference type="PROSITE" id="PS00107">
    <property type="entry name" value="PROTEIN_KINASE_ATP"/>
    <property type="match status" value="1"/>
</dbReference>
<keyword evidence="11" id="KW-0325">Glycoprotein</keyword>
<feature type="transmembrane region" description="Helical" evidence="20">
    <location>
        <begin position="653"/>
        <end position="678"/>
    </location>
</feature>
<dbReference type="InterPro" id="IPR008266">
    <property type="entry name" value="Tyr_kinase_AS"/>
</dbReference>
<protein>
    <recommendedName>
        <fullName evidence="28">Receptor protein-tyrosine kinase</fullName>
    </recommendedName>
</protein>
<dbReference type="InterPro" id="IPR003599">
    <property type="entry name" value="Ig_sub"/>
</dbReference>
<evidence type="ECO:0000256" key="18">
    <source>
        <dbReference type="PROSITE-ProRule" id="PRU10141"/>
    </source>
</evidence>
<evidence type="ECO:0000256" key="1">
    <source>
        <dbReference type="ARBA" id="ARBA00004479"/>
    </source>
</evidence>
<comment type="catalytic activity">
    <reaction evidence="13">
        <text>L-tyrosyl-[protein] + ATP = O-phospho-L-tyrosyl-[protein] + ADP + H(+)</text>
        <dbReference type="Rhea" id="RHEA:10596"/>
        <dbReference type="Rhea" id="RHEA-COMP:10136"/>
        <dbReference type="Rhea" id="RHEA-COMP:20101"/>
        <dbReference type="ChEBI" id="CHEBI:15378"/>
        <dbReference type="ChEBI" id="CHEBI:30616"/>
        <dbReference type="ChEBI" id="CHEBI:46858"/>
        <dbReference type="ChEBI" id="CHEBI:61978"/>
        <dbReference type="ChEBI" id="CHEBI:456216"/>
        <dbReference type="EC" id="2.7.10.1"/>
    </reaction>
</comment>